<evidence type="ECO:0000313" key="2">
    <source>
        <dbReference type="EMBL" id="KAJ4129800.1"/>
    </source>
</evidence>
<evidence type="ECO:0000259" key="1">
    <source>
        <dbReference type="Pfam" id="PF19327"/>
    </source>
</evidence>
<feature type="domain" description="Ap4A phosphorylase 1/2 N-terminal" evidence="1">
    <location>
        <begin position="75"/>
        <end position="160"/>
    </location>
</feature>
<dbReference type="Proteomes" id="UP001152024">
    <property type="component" value="Unassembled WGS sequence"/>
</dbReference>
<sequence>MTESRILQKFDLLIEQNLVLYDEEQHIIEHIDKGLKFHFILTSALSKKPTFQTNAPTPEHNVKIFSRDGSDIDTADYEICRIGETHFLAANKFCYARPHSMLLTLDGHKRQHQALDRQDWEALHSVLSGQTSEYVAFYNCGQDGGCSRLHKHMQLIPKPKNSFAAFLD</sequence>
<dbReference type="Pfam" id="PF19327">
    <property type="entry name" value="Ap4A_phos_N"/>
    <property type="match status" value="1"/>
</dbReference>
<proteinExistence type="predicted"/>
<accession>A0ABQ8R946</accession>
<dbReference type="InterPro" id="IPR036265">
    <property type="entry name" value="HIT-like_sf"/>
</dbReference>
<comment type="caution">
    <text evidence="2">The sequence shown here is derived from an EMBL/GenBank/DDBJ whole genome shotgun (WGS) entry which is preliminary data.</text>
</comment>
<dbReference type="InterPro" id="IPR045759">
    <property type="entry name" value="Ap4A_phos1/2_N"/>
</dbReference>
<dbReference type="Gene3D" id="3.30.428.70">
    <property type="match status" value="1"/>
</dbReference>
<dbReference type="SUPFAM" id="SSF54197">
    <property type="entry name" value="HIT-like"/>
    <property type="match status" value="1"/>
</dbReference>
<keyword evidence="3" id="KW-1185">Reference proteome</keyword>
<dbReference type="EMBL" id="JAOQBH010000010">
    <property type="protein sequence ID" value="KAJ4129800.1"/>
    <property type="molecule type" value="Genomic_DNA"/>
</dbReference>
<evidence type="ECO:0000313" key="3">
    <source>
        <dbReference type="Proteomes" id="UP001152024"/>
    </source>
</evidence>
<protein>
    <recommendedName>
        <fullName evidence="1">Ap4A phosphorylase 1/2 N-terminal domain-containing protein</fullName>
    </recommendedName>
</protein>
<dbReference type="InterPro" id="IPR043171">
    <property type="entry name" value="Ap4A_phos1/2-like"/>
</dbReference>
<gene>
    <name evidence="2" type="ORF">NW768_006769</name>
</gene>
<dbReference type="PANTHER" id="PTHR38420:SF1">
    <property type="entry name" value="PUTATIVE (AFU_ORTHOLOGUE AFUA_5G14690)-RELATED"/>
    <property type="match status" value="1"/>
</dbReference>
<organism evidence="2 3">
    <name type="scientific">Fusarium equiseti</name>
    <name type="common">Fusarium scirpi</name>
    <dbReference type="NCBI Taxonomy" id="61235"/>
    <lineage>
        <taxon>Eukaryota</taxon>
        <taxon>Fungi</taxon>
        <taxon>Dikarya</taxon>
        <taxon>Ascomycota</taxon>
        <taxon>Pezizomycotina</taxon>
        <taxon>Sordariomycetes</taxon>
        <taxon>Hypocreomycetidae</taxon>
        <taxon>Hypocreales</taxon>
        <taxon>Nectriaceae</taxon>
        <taxon>Fusarium</taxon>
        <taxon>Fusarium incarnatum-equiseti species complex</taxon>
    </lineage>
</organism>
<name>A0ABQ8R946_FUSEQ</name>
<dbReference type="InterPro" id="IPR009163">
    <property type="entry name" value="Ap4A_phos1/2"/>
</dbReference>
<dbReference type="PANTHER" id="PTHR38420">
    <property type="entry name" value="AP-4-A PHOSPHORYLASE II"/>
    <property type="match status" value="1"/>
</dbReference>
<reference evidence="2" key="1">
    <citation type="submission" date="2022-09" db="EMBL/GenBank/DDBJ databases">
        <title>Fusarium specimens isolated from Avocado Roots.</title>
        <authorList>
            <person name="Stajich J."/>
            <person name="Roper C."/>
            <person name="Heimlech-Rivalta G."/>
        </authorList>
    </citation>
    <scope>NUCLEOTIDE SEQUENCE</scope>
    <source>
        <strain evidence="2">CF00095</strain>
    </source>
</reference>